<geneLocation type="chloroplast" evidence="2"/>
<proteinExistence type="predicted"/>
<dbReference type="EMBL" id="OQ908868">
    <property type="protein sequence ID" value="WMP11737.1"/>
    <property type="molecule type" value="Genomic_DNA"/>
</dbReference>
<name>A0AA51NEH9_9FLOR</name>
<keyword evidence="2" id="KW-0934">Plastid</keyword>
<evidence type="ECO:0000313" key="1">
    <source>
        <dbReference type="EMBL" id="WMP11737.1"/>
    </source>
</evidence>
<gene>
    <name evidence="2" type="primary">orf100</name>
</gene>
<dbReference type="EMBL" id="OQ908869">
    <property type="protein sequence ID" value="WMP11948.1"/>
    <property type="molecule type" value="Genomic_DNA"/>
</dbReference>
<reference evidence="2" key="1">
    <citation type="journal article" date="2023" name="J. Phycol.">
        <title>Gene-rich plastid genomes of two parasitic red algal species, Laurencia australis and L. verruciformis (Rhodomelaceae, Ceramiales), and a taxonomic revision of Janczewskia.</title>
        <authorList>
            <person name="Preuss M."/>
            <person name="Diaz-Tapia P."/>
            <person name="Verbruggen H."/>
            <person name="Zuccarello G.C."/>
        </authorList>
    </citation>
    <scope>NUCLEOTIDE SEQUENCE</scope>
    <source>
        <strain evidence="1">B1P</strain>
        <strain evidence="2">B2P</strain>
    </source>
</reference>
<evidence type="ECO:0000313" key="2">
    <source>
        <dbReference type="EMBL" id="WMP11948.1"/>
    </source>
</evidence>
<sequence>MLEAYCCYLSVLTKFAGLFMYYFELTEIITLHSKLDN</sequence>
<accession>A0AA51NEH9</accession>
<keyword evidence="2" id="KW-0150">Chloroplast</keyword>
<organism evidence="2">
    <name type="scientific">Laurencia australis</name>
    <dbReference type="NCBI Taxonomy" id="3073067"/>
    <lineage>
        <taxon>Eukaryota</taxon>
        <taxon>Rhodophyta</taxon>
        <taxon>Florideophyceae</taxon>
        <taxon>Rhodymeniophycidae</taxon>
        <taxon>Ceramiales</taxon>
        <taxon>Rhodomelaceae</taxon>
        <taxon>Laurencieae</taxon>
        <taxon>Laurencia</taxon>
    </lineage>
</organism>
<dbReference type="AlphaFoldDB" id="A0AA51NEH9"/>
<protein>
    <submittedName>
        <fullName evidence="2">Uncharacterized protein</fullName>
    </submittedName>
</protein>